<evidence type="ECO:0000256" key="2">
    <source>
        <dbReference type="ARBA" id="ARBA00012483"/>
    </source>
</evidence>
<dbReference type="EMBL" id="JAPDRK010000006">
    <property type="protein sequence ID" value="KAJ9611342.1"/>
    <property type="molecule type" value="Genomic_DNA"/>
</dbReference>
<evidence type="ECO:0000256" key="3">
    <source>
        <dbReference type="ARBA" id="ARBA00022679"/>
    </source>
</evidence>
<evidence type="ECO:0000313" key="9">
    <source>
        <dbReference type="EMBL" id="KAJ9611342.1"/>
    </source>
</evidence>
<keyword evidence="10" id="KW-1185">Reference proteome</keyword>
<evidence type="ECO:0000256" key="4">
    <source>
        <dbReference type="ARBA" id="ARBA00023015"/>
    </source>
</evidence>
<evidence type="ECO:0000313" key="10">
    <source>
        <dbReference type="Proteomes" id="UP001172673"/>
    </source>
</evidence>
<keyword evidence="6" id="KW-0862">Zinc</keyword>
<dbReference type="InterPro" id="IPR013083">
    <property type="entry name" value="Znf_RING/FYVE/PHD"/>
</dbReference>
<keyword evidence="3" id="KW-0808">Transferase</keyword>
<evidence type="ECO:0000259" key="8">
    <source>
        <dbReference type="PROSITE" id="PS50089"/>
    </source>
</evidence>
<evidence type="ECO:0000256" key="7">
    <source>
        <dbReference type="SAM" id="MobiDB-lite"/>
    </source>
</evidence>
<dbReference type="GO" id="GO:0000209">
    <property type="term" value="P:protein polyubiquitination"/>
    <property type="evidence" value="ECO:0007669"/>
    <property type="project" value="TreeGrafter"/>
</dbReference>
<comment type="caution">
    <text evidence="9">The sequence shown here is derived from an EMBL/GenBank/DDBJ whole genome shotgun (WGS) entry which is preliminary data.</text>
</comment>
<dbReference type="GO" id="GO:0061630">
    <property type="term" value="F:ubiquitin protein ligase activity"/>
    <property type="evidence" value="ECO:0007669"/>
    <property type="project" value="UniProtKB-EC"/>
</dbReference>
<proteinExistence type="predicted"/>
<dbReference type="EC" id="2.3.2.27" evidence="2"/>
<dbReference type="SMART" id="SM00184">
    <property type="entry name" value="RING"/>
    <property type="match status" value="1"/>
</dbReference>
<feature type="domain" description="RING-type" evidence="8">
    <location>
        <begin position="38"/>
        <end position="78"/>
    </location>
</feature>
<feature type="compositionally biased region" description="Polar residues" evidence="7">
    <location>
        <begin position="1"/>
        <end position="13"/>
    </location>
</feature>
<dbReference type="AlphaFoldDB" id="A0AA39CJK0"/>
<accession>A0AA39CJK0</accession>
<organism evidence="9 10">
    <name type="scientific">Cladophialophora chaetospira</name>
    <dbReference type="NCBI Taxonomy" id="386627"/>
    <lineage>
        <taxon>Eukaryota</taxon>
        <taxon>Fungi</taxon>
        <taxon>Dikarya</taxon>
        <taxon>Ascomycota</taxon>
        <taxon>Pezizomycotina</taxon>
        <taxon>Eurotiomycetes</taxon>
        <taxon>Chaetothyriomycetidae</taxon>
        <taxon>Chaetothyriales</taxon>
        <taxon>Herpotrichiellaceae</taxon>
        <taxon>Cladophialophora</taxon>
    </lineage>
</organism>
<comment type="catalytic activity">
    <reaction evidence="1">
        <text>S-ubiquitinyl-[E2 ubiquitin-conjugating enzyme]-L-cysteine + [acceptor protein]-L-lysine = [E2 ubiquitin-conjugating enzyme]-L-cysteine + N(6)-ubiquitinyl-[acceptor protein]-L-lysine.</text>
        <dbReference type="EC" id="2.3.2.27"/>
    </reaction>
</comment>
<name>A0AA39CJK0_9EURO</name>
<dbReference type="PANTHER" id="PTHR46077">
    <property type="entry name" value="E3 UBIQUITIN-PROTEIN LIGASE TOPORS"/>
    <property type="match status" value="1"/>
</dbReference>
<evidence type="ECO:0000256" key="6">
    <source>
        <dbReference type="PROSITE-ProRule" id="PRU00175"/>
    </source>
</evidence>
<dbReference type="Proteomes" id="UP001172673">
    <property type="component" value="Unassembled WGS sequence"/>
</dbReference>
<sequence>MATSVHNETTPNTRDPVGSAAILSPSRIPTIPPSRECCVICLDQITDKATALPCRHDQFDFSCLGTWLQRQQVCPLCKTAVAAIRFKVGGETESKTQVLYLPPPEEPQAIQDERGGTPTYLQQHGARRRAHGRRGHYRAPRCVRPEVSKDAALDFRRNVYRHKLYSLHVGSNRISRYRNLTPDSFANDEQLTTRARIFIRRELQIFDFLNPNSARTSGGSISNDRRANNADFLLEYIIGILRSIDLKGSTGQAEELLKDFLGRENARVFLHELEAWLRSPYEHLKDWDRAVQYAVSSEEGERNESPSSSRTLNVCRRSSQTRSHEGVPAVPRWFSDNFVLNDEHTRRSRA</sequence>
<dbReference type="SUPFAM" id="SSF57850">
    <property type="entry name" value="RING/U-box"/>
    <property type="match status" value="1"/>
</dbReference>
<dbReference type="InterPro" id="IPR001841">
    <property type="entry name" value="Znf_RING"/>
</dbReference>
<dbReference type="PANTHER" id="PTHR46077:SF1">
    <property type="entry name" value="TOP1 BINDING ARGININE_SERINE RICH PROTEIN, E3 UBIQUITIN LIGASE"/>
    <property type="match status" value="1"/>
</dbReference>
<dbReference type="Gene3D" id="3.30.40.10">
    <property type="entry name" value="Zinc/RING finger domain, C3HC4 (zinc finger)"/>
    <property type="match status" value="1"/>
</dbReference>
<evidence type="ECO:0000256" key="1">
    <source>
        <dbReference type="ARBA" id="ARBA00000900"/>
    </source>
</evidence>
<keyword evidence="6" id="KW-0479">Metal-binding</keyword>
<dbReference type="PROSITE" id="PS50089">
    <property type="entry name" value="ZF_RING_2"/>
    <property type="match status" value="1"/>
</dbReference>
<dbReference type="GO" id="GO:0008270">
    <property type="term" value="F:zinc ion binding"/>
    <property type="evidence" value="ECO:0007669"/>
    <property type="project" value="UniProtKB-KW"/>
</dbReference>
<reference evidence="9" key="1">
    <citation type="submission" date="2022-10" db="EMBL/GenBank/DDBJ databases">
        <title>Culturing micro-colonial fungi from biological soil crusts in the Mojave desert and describing Neophaeococcomyces mojavensis, and introducing the new genera and species Taxawa tesnikishii.</title>
        <authorList>
            <person name="Kurbessoian T."/>
            <person name="Stajich J.E."/>
        </authorList>
    </citation>
    <scope>NUCLEOTIDE SEQUENCE</scope>
    <source>
        <strain evidence="9">TK_41</strain>
    </source>
</reference>
<feature type="region of interest" description="Disordered" evidence="7">
    <location>
        <begin position="1"/>
        <end position="27"/>
    </location>
</feature>
<keyword evidence="6" id="KW-0863">Zinc-finger</keyword>
<dbReference type="GO" id="GO:0006513">
    <property type="term" value="P:protein monoubiquitination"/>
    <property type="evidence" value="ECO:0007669"/>
    <property type="project" value="TreeGrafter"/>
</dbReference>
<evidence type="ECO:0000256" key="5">
    <source>
        <dbReference type="ARBA" id="ARBA00023163"/>
    </source>
</evidence>
<keyword evidence="5" id="KW-0804">Transcription</keyword>
<protein>
    <recommendedName>
        <fullName evidence="2">RING-type E3 ubiquitin transferase</fullName>
        <ecNumber evidence="2">2.3.2.27</ecNumber>
    </recommendedName>
</protein>
<feature type="compositionally biased region" description="Polar residues" evidence="7">
    <location>
        <begin position="305"/>
        <end position="321"/>
    </location>
</feature>
<feature type="region of interest" description="Disordered" evidence="7">
    <location>
        <begin position="297"/>
        <end position="328"/>
    </location>
</feature>
<dbReference type="Pfam" id="PF13639">
    <property type="entry name" value="zf-RING_2"/>
    <property type="match status" value="1"/>
</dbReference>
<gene>
    <name evidence="9" type="ORF">H2200_004526</name>
</gene>
<keyword evidence="4" id="KW-0805">Transcription regulation</keyword>